<dbReference type="InterPro" id="IPR004518">
    <property type="entry name" value="MazG-like_dom"/>
</dbReference>
<gene>
    <name evidence="3" type="ORF">DES48_11425</name>
</gene>
<dbReference type="Proteomes" id="UP000252254">
    <property type="component" value="Unassembled WGS sequence"/>
</dbReference>
<keyword evidence="3" id="KW-0489">Methyltransferase</keyword>
<dbReference type="NCBIfam" id="NF007113">
    <property type="entry name" value="PRK09562.1"/>
    <property type="match status" value="1"/>
</dbReference>
<dbReference type="GO" id="GO:0046076">
    <property type="term" value="P:dTTP catabolic process"/>
    <property type="evidence" value="ECO:0007669"/>
    <property type="project" value="TreeGrafter"/>
</dbReference>
<keyword evidence="3" id="KW-0808">Transferase</keyword>
<dbReference type="PANTHER" id="PTHR30522:SF0">
    <property type="entry name" value="NUCLEOSIDE TRIPHOSPHATE PYROPHOSPHOHYDROLASE"/>
    <property type="match status" value="1"/>
</dbReference>
<dbReference type="Gene3D" id="3.40.1010.10">
    <property type="entry name" value="Cobalt-precorrin-4 Transmethylase, Domain 1"/>
    <property type="match status" value="1"/>
</dbReference>
<accession>A0A366DQF6</accession>
<feature type="domain" description="NTP pyrophosphohydrolase MazG-like" evidence="2">
    <location>
        <begin position="390"/>
        <end position="449"/>
    </location>
</feature>
<organism evidence="3 4">
    <name type="scientific">Paraliobacillus ryukyuensis</name>
    <dbReference type="NCBI Taxonomy" id="200904"/>
    <lineage>
        <taxon>Bacteria</taxon>
        <taxon>Bacillati</taxon>
        <taxon>Bacillota</taxon>
        <taxon>Bacilli</taxon>
        <taxon>Bacillales</taxon>
        <taxon>Bacillaceae</taxon>
        <taxon>Paraliobacillus</taxon>
    </lineage>
</organism>
<dbReference type="InterPro" id="IPR035013">
    <property type="entry name" value="YabN_N"/>
</dbReference>
<dbReference type="InterPro" id="IPR014777">
    <property type="entry name" value="4pyrrole_Mease_sub1"/>
</dbReference>
<dbReference type="NCBIfam" id="TIGR00444">
    <property type="entry name" value="mazG"/>
    <property type="match status" value="1"/>
</dbReference>
<dbReference type="GO" id="GO:0006950">
    <property type="term" value="P:response to stress"/>
    <property type="evidence" value="ECO:0007669"/>
    <property type="project" value="UniProtKB-ARBA"/>
</dbReference>
<sequence length="483" mass="54882">MHTIEVIGLGAGDINQLPLGIYRKLTKQENVVYVRTKDHPVIETLEQEGVTFHAFDPIYEQYDTFEEVYTTIAQTLITQAQNNTSLVYAVPGHPMLAEKTVQLLLGNSDVEVKISGGQSYLDPLFSALKIDPIDGFQFLDATSFTRNQIDYRQHLIFCQVYDRFIASEVKLSLLEDLSPDHPVTVVEAVGSEQENIQTIPLVALDQEVNLSNLTSVYVPPVQAEALNHQFFRLRDTIAILRGPNGCPWDQKQTNVSLRKYLIEEAYELIDAINQEDDDGIIEELGDVLLQVMLHSQIGEDSGYFTIDDVIRTVTEKMIRRHPHVFGTANVETEADVLNNWQAIKEAEKETAQAVSVLDRIPSAASPLVKAEGLQREAAKVGFDWSTPAPIWEKITEEINEVRIAIEESNEMEIEKELGDVLFAIVNIARYYKVNANLALEQTNQKFIRRFRFMEQRIAIEQRGMKEFTLDELDVLWNEAKKQE</sequence>
<dbReference type="CDD" id="cd11528">
    <property type="entry name" value="NTP-PPase_MazG_Nterm"/>
    <property type="match status" value="1"/>
</dbReference>
<dbReference type="CDD" id="cd11529">
    <property type="entry name" value="NTP-PPase_MazG_Cterm"/>
    <property type="match status" value="1"/>
</dbReference>
<dbReference type="Pfam" id="PF03819">
    <property type="entry name" value="MazG"/>
    <property type="match status" value="2"/>
</dbReference>
<dbReference type="GO" id="GO:0046061">
    <property type="term" value="P:dATP catabolic process"/>
    <property type="evidence" value="ECO:0007669"/>
    <property type="project" value="TreeGrafter"/>
</dbReference>
<dbReference type="STRING" id="200904.GCA_900168775_02961"/>
<dbReference type="EMBL" id="QNRI01000014">
    <property type="protein sequence ID" value="RBO92326.1"/>
    <property type="molecule type" value="Genomic_DNA"/>
</dbReference>
<name>A0A366DQF6_9BACI</name>
<dbReference type="OrthoDB" id="9808939at2"/>
<protein>
    <submittedName>
        <fullName evidence="3">Tetrapyrrole methylase family protein/MazG family protein</fullName>
    </submittedName>
</protein>
<evidence type="ECO:0000313" key="3">
    <source>
        <dbReference type="EMBL" id="RBO92326.1"/>
    </source>
</evidence>
<dbReference type="Pfam" id="PF00590">
    <property type="entry name" value="TP_methylase"/>
    <property type="match status" value="1"/>
</dbReference>
<dbReference type="PANTHER" id="PTHR30522">
    <property type="entry name" value="NUCLEOSIDE TRIPHOSPHATE PYROPHOSPHOHYDROLASE"/>
    <property type="match status" value="1"/>
</dbReference>
<dbReference type="GO" id="GO:0006203">
    <property type="term" value="P:dGTP catabolic process"/>
    <property type="evidence" value="ECO:0007669"/>
    <property type="project" value="TreeGrafter"/>
</dbReference>
<proteinExistence type="predicted"/>
<dbReference type="Gene3D" id="1.10.287.1080">
    <property type="entry name" value="MazG-like"/>
    <property type="match status" value="2"/>
</dbReference>
<dbReference type="PIRSF" id="PIRSF002845">
    <property type="entry name" value="Ttrprl_mtas_MazG"/>
    <property type="match status" value="1"/>
</dbReference>
<evidence type="ECO:0000259" key="1">
    <source>
        <dbReference type="Pfam" id="PF00590"/>
    </source>
</evidence>
<comment type="caution">
    <text evidence="3">The sequence shown here is derived from an EMBL/GenBank/DDBJ whole genome shotgun (WGS) entry which is preliminary data.</text>
</comment>
<reference evidence="3 4" key="1">
    <citation type="submission" date="2018-06" db="EMBL/GenBank/DDBJ databases">
        <title>Genomic Encyclopedia of Type Strains, Phase IV (KMG-IV): sequencing the most valuable type-strain genomes for metagenomic binning, comparative biology and taxonomic classification.</title>
        <authorList>
            <person name="Goeker M."/>
        </authorList>
    </citation>
    <scope>NUCLEOTIDE SEQUENCE [LARGE SCALE GENOMIC DNA]</scope>
    <source>
        <strain evidence="3 4">DSM 15140</strain>
    </source>
</reference>
<dbReference type="FunFam" id="3.40.1010.10:FF:000008">
    <property type="entry name" value="Similar to nucleoside triphosphate pyrophosphohydrolase, MazG"/>
    <property type="match status" value="1"/>
</dbReference>
<dbReference type="AlphaFoldDB" id="A0A366DQF6"/>
<dbReference type="FunFam" id="1.10.287.1080:FF:000003">
    <property type="entry name" value="Nucleoside triphosphate pyrophosphohydrolase"/>
    <property type="match status" value="1"/>
</dbReference>
<dbReference type="InterPro" id="IPR000878">
    <property type="entry name" value="4pyrrol_Mease"/>
</dbReference>
<dbReference type="SUPFAM" id="SSF53790">
    <property type="entry name" value="Tetrapyrrole methylase"/>
    <property type="match status" value="1"/>
</dbReference>
<dbReference type="FunFam" id="1.10.287.1080:FF:000001">
    <property type="entry name" value="Nucleoside triphosphate pyrophosphohydrolase"/>
    <property type="match status" value="1"/>
</dbReference>
<dbReference type="InterPro" id="IPR048015">
    <property type="entry name" value="NTP-PPase_MazG-like_N"/>
</dbReference>
<dbReference type="InterPro" id="IPR048011">
    <property type="entry name" value="NTP-PPase_MazG-like_C"/>
</dbReference>
<feature type="domain" description="Tetrapyrrole methylase" evidence="1">
    <location>
        <begin position="6"/>
        <end position="201"/>
    </location>
</feature>
<dbReference type="GO" id="GO:0032259">
    <property type="term" value="P:methylation"/>
    <property type="evidence" value="ECO:0007669"/>
    <property type="project" value="UniProtKB-KW"/>
</dbReference>
<evidence type="ECO:0000313" key="4">
    <source>
        <dbReference type="Proteomes" id="UP000252254"/>
    </source>
</evidence>
<feature type="domain" description="NTP pyrophosphohydrolase MazG-like" evidence="2">
    <location>
        <begin position="252"/>
        <end position="325"/>
    </location>
</feature>
<keyword evidence="4" id="KW-1185">Reference proteome</keyword>
<dbReference type="SUPFAM" id="SSF101386">
    <property type="entry name" value="all-alpha NTP pyrophosphatases"/>
    <property type="match status" value="2"/>
</dbReference>
<dbReference type="CDD" id="cd11723">
    <property type="entry name" value="YabN_N_like"/>
    <property type="match status" value="1"/>
</dbReference>
<dbReference type="GO" id="GO:0008168">
    <property type="term" value="F:methyltransferase activity"/>
    <property type="evidence" value="ECO:0007669"/>
    <property type="project" value="UniProtKB-KW"/>
</dbReference>
<dbReference type="GO" id="GO:0046052">
    <property type="term" value="P:UTP catabolic process"/>
    <property type="evidence" value="ECO:0007669"/>
    <property type="project" value="TreeGrafter"/>
</dbReference>
<dbReference type="InterPro" id="IPR035996">
    <property type="entry name" value="4pyrrol_Methylase_sf"/>
</dbReference>
<dbReference type="RefSeq" id="WP_113870055.1">
    <property type="nucleotide sequence ID" value="NZ_BAABQN010000016.1"/>
</dbReference>
<dbReference type="InterPro" id="IPR011551">
    <property type="entry name" value="NTP_PyrPHydrolase_MazG"/>
</dbReference>
<dbReference type="GO" id="GO:0047429">
    <property type="term" value="F:nucleoside triphosphate diphosphatase activity"/>
    <property type="evidence" value="ECO:0007669"/>
    <property type="project" value="InterPro"/>
</dbReference>
<dbReference type="GO" id="GO:0046047">
    <property type="term" value="P:TTP catabolic process"/>
    <property type="evidence" value="ECO:0007669"/>
    <property type="project" value="TreeGrafter"/>
</dbReference>
<dbReference type="InterPro" id="IPR024180">
    <property type="entry name" value="Tetrapyrrole_Mease/MazG_pred"/>
</dbReference>
<evidence type="ECO:0000259" key="2">
    <source>
        <dbReference type="Pfam" id="PF03819"/>
    </source>
</evidence>
<dbReference type="GO" id="GO:0046081">
    <property type="term" value="P:dUTP catabolic process"/>
    <property type="evidence" value="ECO:0007669"/>
    <property type="project" value="TreeGrafter"/>
</dbReference>